<organism evidence="8 9">
    <name type="scientific">Periconia digitata</name>
    <dbReference type="NCBI Taxonomy" id="1303443"/>
    <lineage>
        <taxon>Eukaryota</taxon>
        <taxon>Fungi</taxon>
        <taxon>Dikarya</taxon>
        <taxon>Ascomycota</taxon>
        <taxon>Pezizomycotina</taxon>
        <taxon>Dothideomycetes</taxon>
        <taxon>Pleosporomycetidae</taxon>
        <taxon>Pleosporales</taxon>
        <taxon>Massarineae</taxon>
        <taxon>Periconiaceae</taxon>
        <taxon>Periconia</taxon>
    </lineage>
</organism>
<keyword evidence="2 6" id="KW-0812">Transmembrane</keyword>
<dbReference type="InterPro" id="IPR021109">
    <property type="entry name" value="Peptidase_aspartic_dom_sf"/>
</dbReference>
<dbReference type="AlphaFoldDB" id="A0A9W4U347"/>
<name>A0A9W4U347_9PLEO</name>
<feature type="region of interest" description="Disordered" evidence="5">
    <location>
        <begin position="516"/>
        <end position="538"/>
    </location>
</feature>
<dbReference type="GO" id="GO:0016020">
    <property type="term" value="C:membrane"/>
    <property type="evidence" value="ECO:0007669"/>
    <property type="project" value="UniProtKB-SubCell"/>
</dbReference>
<dbReference type="PROSITE" id="PS51767">
    <property type="entry name" value="PEPTIDASE_A1"/>
    <property type="match status" value="1"/>
</dbReference>
<dbReference type="Proteomes" id="UP001152607">
    <property type="component" value="Unassembled WGS sequence"/>
</dbReference>
<accession>A0A9W4U347</accession>
<protein>
    <recommendedName>
        <fullName evidence="7">Peptidase A1 domain-containing protein</fullName>
    </recommendedName>
</protein>
<keyword evidence="4 6" id="KW-0472">Membrane</keyword>
<comment type="subcellular location">
    <subcellularLocation>
        <location evidence="1">Membrane</location>
        <topology evidence="1">Single-pass membrane protein</topology>
    </subcellularLocation>
</comment>
<keyword evidence="9" id="KW-1185">Reference proteome</keyword>
<evidence type="ECO:0000256" key="1">
    <source>
        <dbReference type="ARBA" id="ARBA00004167"/>
    </source>
</evidence>
<evidence type="ECO:0000256" key="5">
    <source>
        <dbReference type="SAM" id="MobiDB-lite"/>
    </source>
</evidence>
<evidence type="ECO:0000256" key="4">
    <source>
        <dbReference type="ARBA" id="ARBA00023136"/>
    </source>
</evidence>
<dbReference type="InterPro" id="IPR034164">
    <property type="entry name" value="Pepsin-like_dom"/>
</dbReference>
<keyword evidence="3 6" id="KW-1133">Transmembrane helix</keyword>
<feature type="compositionally biased region" description="Basic and acidic residues" evidence="5">
    <location>
        <begin position="476"/>
        <end position="493"/>
    </location>
</feature>
<comment type="caution">
    <text evidence="8">The sequence shown here is derived from an EMBL/GenBank/DDBJ whole genome shotgun (WGS) entry which is preliminary data.</text>
</comment>
<feature type="transmembrane region" description="Helical" evidence="6">
    <location>
        <begin position="428"/>
        <end position="451"/>
    </location>
</feature>
<gene>
    <name evidence="8" type="ORF">PDIGIT_LOCUS1380</name>
</gene>
<dbReference type="InterPro" id="IPR033121">
    <property type="entry name" value="PEPTIDASE_A1"/>
</dbReference>
<proteinExistence type="predicted"/>
<feature type="domain" description="Peptidase A1" evidence="7">
    <location>
        <begin position="40"/>
        <end position="395"/>
    </location>
</feature>
<dbReference type="GO" id="GO:0071944">
    <property type="term" value="C:cell periphery"/>
    <property type="evidence" value="ECO:0007669"/>
    <property type="project" value="UniProtKB-ARBA"/>
</dbReference>
<dbReference type="InterPro" id="IPR051694">
    <property type="entry name" value="Immunoregulatory_rcpt-like"/>
</dbReference>
<evidence type="ECO:0000259" key="7">
    <source>
        <dbReference type="PROSITE" id="PS51767"/>
    </source>
</evidence>
<reference evidence="8" key="1">
    <citation type="submission" date="2023-01" db="EMBL/GenBank/DDBJ databases">
        <authorList>
            <person name="Van Ghelder C."/>
            <person name="Rancurel C."/>
        </authorList>
    </citation>
    <scope>NUCLEOTIDE SEQUENCE</scope>
    <source>
        <strain evidence="8">CNCM I-4278</strain>
    </source>
</reference>
<sequence length="563" mass="61569">MSLQASIARHRPRAASSPAEVEPYVVPPSQEFNGNDGSWSTFKINVGGQEMRVLASTKSGETYVIAPDGCTDPRDPSDCPQLRGAGLLNNAQSSGFQSNASSTWSSIGQFEINLEKNVGYAGRGEYGYDTVSLGPASSSASVSMDKQVVVGVGSLDYWIGHIPLGTPESSFCTSCEADKSLLWQLRDNSKIPSLSFAYTAGAKYRSKSPFGQLILGGYDTTRFKPNQNDFSFSFSTNPTQLLTVGVQSIQSTNTPKGSYTFSSKAHFSLVDSTVPHLWLPREICDEFEDVFGLTYDPEKDLYLVNDTMHDQLTSLKPEITIKLGNSLENHPQNHTSVVLPYSAFDLQASYPYYNKSTNYFPIRRAANDSQYVLGRTLLQEAYLVVDYERSNFSISQATYADPAPPANLVTISPPSTSESSSSGLSSGAIAGIVIGIVAVLIGIAVAVILFLRRRRNQSRKDAASRDMNLKNQNEGHANELDSEFSERRRHDQPTELASEDVEELVPSQYKFRGAYGQSTSGLSSPVMPQELSEQTFTPAVELPSSTQYYEMEGDMGTKERKGV</sequence>
<dbReference type="PANTHER" id="PTHR15549">
    <property type="entry name" value="PAIRED IMMUNOGLOBULIN-LIKE TYPE 2 RECEPTOR"/>
    <property type="match status" value="1"/>
</dbReference>
<dbReference type="CDD" id="cd05471">
    <property type="entry name" value="pepsin_like"/>
    <property type="match status" value="1"/>
</dbReference>
<evidence type="ECO:0000313" key="8">
    <source>
        <dbReference type="EMBL" id="CAI6261844.1"/>
    </source>
</evidence>
<dbReference type="Gene3D" id="2.40.70.10">
    <property type="entry name" value="Acid Proteases"/>
    <property type="match status" value="2"/>
</dbReference>
<evidence type="ECO:0000256" key="3">
    <source>
        <dbReference type="ARBA" id="ARBA00022989"/>
    </source>
</evidence>
<dbReference type="CDD" id="cd12087">
    <property type="entry name" value="TM_EGFR-like"/>
    <property type="match status" value="1"/>
</dbReference>
<evidence type="ECO:0000256" key="6">
    <source>
        <dbReference type="SAM" id="Phobius"/>
    </source>
</evidence>
<feature type="region of interest" description="Disordered" evidence="5">
    <location>
        <begin position="1"/>
        <end position="21"/>
    </location>
</feature>
<dbReference type="EMBL" id="CAOQHR010000001">
    <property type="protein sequence ID" value="CAI6261844.1"/>
    <property type="molecule type" value="Genomic_DNA"/>
</dbReference>
<evidence type="ECO:0000313" key="9">
    <source>
        <dbReference type="Proteomes" id="UP001152607"/>
    </source>
</evidence>
<dbReference type="PANTHER" id="PTHR15549:SF30">
    <property type="entry name" value="MID2 DOMAIN-CONTAINING PROTEIN"/>
    <property type="match status" value="1"/>
</dbReference>
<evidence type="ECO:0000256" key="2">
    <source>
        <dbReference type="ARBA" id="ARBA00022692"/>
    </source>
</evidence>
<dbReference type="Pfam" id="PF00026">
    <property type="entry name" value="Asp"/>
    <property type="match status" value="1"/>
</dbReference>
<dbReference type="OrthoDB" id="4074350at2759"/>
<feature type="region of interest" description="Disordered" evidence="5">
    <location>
        <begin position="460"/>
        <end position="501"/>
    </location>
</feature>
<dbReference type="SUPFAM" id="SSF50630">
    <property type="entry name" value="Acid proteases"/>
    <property type="match status" value="1"/>
</dbReference>